<evidence type="ECO:0000313" key="1">
    <source>
        <dbReference type="EMBL" id="KAF5801751.1"/>
    </source>
</evidence>
<dbReference type="EMBL" id="CM007895">
    <property type="protein sequence ID" value="OTG22640.1"/>
    <property type="molecule type" value="Genomic_DNA"/>
</dbReference>
<reference evidence="1 3" key="1">
    <citation type="journal article" date="2017" name="Nature">
        <title>The sunflower genome provides insights into oil metabolism, flowering and Asterid evolution.</title>
        <authorList>
            <person name="Badouin H."/>
            <person name="Gouzy J."/>
            <person name="Grassa C.J."/>
            <person name="Murat F."/>
            <person name="Staton S.E."/>
            <person name="Cottret L."/>
            <person name="Lelandais-Briere C."/>
            <person name="Owens G.L."/>
            <person name="Carrere S."/>
            <person name="Mayjonade B."/>
            <person name="Legrand L."/>
            <person name="Gill N."/>
            <person name="Kane N.C."/>
            <person name="Bowers J.E."/>
            <person name="Hubner S."/>
            <person name="Bellec A."/>
            <person name="Berard A."/>
            <person name="Berges H."/>
            <person name="Blanchet N."/>
            <person name="Boniface M.C."/>
            <person name="Brunel D."/>
            <person name="Catrice O."/>
            <person name="Chaidir N."/>
            <person name="Claudel C."/>
            <person name="Donnadieu C."/>
            <person name="Faraut T."/>
            <person name="Fievet G."/>
            <person name="Helmstetter N."/>
            <person name="King M."/>
            <person name="Knapp S.J."/>
            <person name="Lai Z."/>
            <person name="Le Paslier M.C."/>
            <person name="Lippi Y."/>
            <person name="Lorenzon L."/>
            <person name="Mandel J.R."/>
            <person name="Marage G."/>
            <person name="Marchand G."/>
            <person name="Marquand E."/>
            <person name="Bret-Mestries E."/>
            <person name="Morien E."/>
            <person name="Nambeesan S."/>
            <person name="Nguyen T."/>
            <person name="Pegot-Espagnet P."/>
            <person name="Pouilly N."/>
            <person name="Raftis F."/>
            <person name="Sallet E."/>
            <person name="Schiex T."/>
            <person name="Thomas J."/>
            <person name="Vandecasteele C."/>
            <person name="Vares D."/>
            <person name="Vear F."/>
            <person name="Vautrin S."/>
            <person name="Crespi M."/>
            <person name="Mangin B."/>
            <person name="Burke J.M."/>
            <person name="Salse J."/>
            <person name="Munos S."/>
            <person name="Vincourt P."/>
            <person name="Rieseberg L.H."/>
            <person name="Langlade N.B."/>
        </authorList>
    </citation>
    <scope>NUCLEOTIDE SEQUENCE [LARGE SCALE GENOMIC DNA]</scope>
    <source>
        <strain evidence="3">cv. SF193</strain>
        <tissue evidence="1">Leaves</tissue>
    </source>
</reference>
<accession>A0A251UGZ6</accession>
<dbReference type="InParanoid" id="A0A251UGZ6"/>
<reference evidence="1" key="3">
    <citation type="submission" date="2020-06" db="EMBL/GenBank/DDBJ databases">
        <title>Helianthus annuus Genome sequencing and assembly Release 2.</title>
        <authorList>
            <person name="Gouzy J."/>
            <person name="Langlade N."/>
            <person name="Munos S."/>
        </authorList>
    </citation>
    <scope>NUCLEOTIDE SEQUENCE</scope>
    <source>
        <tissue evidence="1">Leaves</tissue>
    </source>
</reference>
<name>A0A251UGZ6_HELAN</name>
<keyword evidence="3" id="KW-1185">Reference proteome</keyword>
<protein>
    <submittedName>
        <fullName evidence="2">Uncharacterized protein</fullName>
    </submittedName>
</protein>
<proteinExistence type="predicted"/>
<dbReference type="PANTHER" id="PTHR35488">
    <property type="entry name" value="OS05G0358900 PROTEIN-RELATED"/>
    <property type="match status" value="1"/>
</dbReference>
<evidence type="ECO:0000313" key="2">
    <source>
        <dbReference type="EMBL" id="OTG22640.1"/>
    </source>
</evidence>
<dbReference type="Proteomes" id="UP000215914">
    <property type="component" value="Chromosome 6"/>
</dbReference>
<dbReference type="Gramene" id="mRNA:HanXRQr2_Chr06g0251701">
    <property type="protein sequence ID" value="mRNA:HanXRQr2_Chr06g0251701"/>
    <property type="gene ID" value="HanXRQr2_Chr06g0251701"/>
</dbReference>
<evidence type="ECO:0000313" key="3">
    <source>
        <dbReference type="Proteomes" id="UP000215914"/>
    </source>
</evidence>
<dbReference type="AlphaFoldDB" id="A0A251UGZ6"/>
<dbReference type="OMA" id="QHDDRAK"/>
<reference evidence="2" key="2">
    <citation type="submission" date="2017-02" db="EMBL/GenBank/DDBJ databases">
        <title>Sunflower complete genome.</title>
        <authorList>
            <person name="Langlade N."/>
            <person name="Munos S."/>
        </authorList>
    </citation>
    <scope>NUCLEOTIDE SEQUENCE [LARGE SCALE GENOMIC DNA]</scope>
    <source>
        <tissue evidence="2">Leaves</tissue>
    </source>
</reference>
<sequence>MTNKSPIFTIHEPPHHFSDYGFDPQIGYFQVFEEARAHKRDSSSFRSAIDTLHFKLQKPVPRDDNKKIKKSRKRWWKNALCFFKRKRTSTSTPDDSLHRVYSGSGPLYMADSRSGHSKSSRYSGQLAGTINIPYIDLNEFNIDQTHRISATHVPIYLVT</sequence>
<dbReference type="OrthoDB" id="1913474at2759"/>
<organism evidence="2 3">
    <name type="scientific">Helianthus annuus</name>
    <name type="common">Common sunflower</name>
    <dbReference type="NCBI Taxonomy" id="4232"/>
    <lineage>
        <taxon>Eukaryota</taxon>
        <taxon>Viridiplantae</taxon>
        <taxon>Streptophyta</taxon>
        <taxon>Embryophyta</taxon>
        <taxon>Tracheophyta</taxon>
        <taxon>Spermatophyta</taxon>
        <taxon>Magnoliopsida</taxon>
        <taxon>eudicotyledons</taxon>
        <taxon>Gunneridae</taxon>
        <taxon>Pentapetalae</taxon>
        <taxon>asterids</taxon>
        <taxon>campanulids</taxon>
        <taxon>Asterales</taxon>
        <taxon>Asteraceae</taxon>
        <taxon>Asteroideae</taxon>
        <taxon>Heliantheae alliance</taxon>
        <taxon>Heliantheae</taxon>
        <taxon>Helianthus</taxon>
    </lineage>
</organism>
<dbReference type="EMBL" id="MNCJ02000321">
    <property type="protein sequence ID" value="KAF5801751.1"/>
    <property type="molecule type" value="Genomic_DNA"/>
</dbReference>
<dbReference type="PANTHER" id="PTHR35488:SF2">
    <property type="entry name" value="OS05G0358900 PROTEIN"/>
    <property type="match status" value="1"/>
</dbReference>
<gene>
    <name evidence="2" type="ORF">HannXRQ_Chr06g0173741</name>
    <name evidence="1" type="ORF">HanXRQr2_Chr06g0251701</name>
</gene>